<evidence type="ECO:0000256" key="2">
    <source>
        <dbReference type="ARBA" id="ARBA00022737"/>
    </source>
</evidence>
<dbReference type="InterPro" id="IPR032675">
    <property type="entry name" value="LRR_dom_sf"/>
</dbReference>
<dbReference type="Proteomes" id="UP000504623">
    <property type="component" value="Unplaced"/>
</dbReference>
<dbReference type="CTD" id="204801"/>
<keyword evidence="3" id="KW-0547">Nucleotide-binding</keyword>
<keyword evidence="2" id="KW-0677">Repeat</keyword>
<dbReference type="GO" id="GO:0005737">
    <property type="term" value="C:cytoplasm"/>
    <property type="evidence" value="ECO:0007669"/>
    <property type="project" value="TreeGrafter"/>
</dbReference>
<organism evidence="8 9">
    <name type="scientific">Chrysochloris asiatica</name>
    <name type="common">Cape golden mole</name>
    <dbReference type="NCBI Taxonomy" id="185453"/>
    <lineage>
        <taxon>Eukaryota</taxon>
        <taxon>Metazoa</taxon>
        <taxon>Chordata</taxon>
        <taxon>Craniata</taxon>
        <taxon>Vertebrata</taxon>
        <taxon>Euteleostomi</taxon>
        <taxon>Mammalia</taxon>
        <taxon>Eutheria</taxon>
        <taxon>Afrotheria</taxon>
        <taxon>Chrysochloridae</taxon>
        <taxon>Chrysochlorinae</taxon>
        <taxon>Chrysochloris</taxon>
    </lineage>
</organism>
<evidence type="ECO:0000313" key="8">
    <source>
        <dbReference type="Proteomes" id="UP000504623"/>
    </source>
</evidence>
<feature type="domain" description="NACHT" evidence="5">
    <location>
        <begin position="5"/>
        <end position="123"/>
    </location>
</feature>
<dbReference type="Gene3D" id="3.80.10.10">
    <property type="entry name" value="Ribonuclease Inhibitor"/>
    <property type="match status" value="1"/>
</dbReference>
<evidence type="ECO:0000259" key="7">
    <source>
        <dbReference type="Pfam" id="PF17779"/>
    </source>
</evidence>
<dbReference type="OrthoDB" id="120976at2759"/>
<evidence type="ECO:0000259" key="5">
    <source>
        <dbReference type="Pfam" id="PF05729"/>
    </source>
</evidence>
<dbReference type="PANTHER" id="PTHR45690:SF5">
    <property type="entry name" value="NACHT, LRR AND PYD DOMAINS-CONTAINING PROTEIN 11"/>
    <property type="match status" value="1"/>
</dbReference>
<keyword evidence="4" id="KW-0067">ATP-binding</keyword>
<dbReference type="GeneID" id="102812425"/>
<dbReference type="InterPro" id="IPR041267">
    <property type="entry name" value="NLRP_HD2"/>
</dbReference>
<dbReference type="InterPro" id="IPR050637">
    <property type="entry name" value="NLRP_innate_immun_reg"/>
</dbReference>
<dbReference type="Gene3D" id="3.40.50.300">
    <property type="entry name" value="P-loop containing nucleotide triphosphate hydrolases"/>
    <property type="match status" value="1"/>
</dbReference>
<keyword evidence="1" id="KW-0433">Leucine-rich repeat</keyword>
<feature type="domain" description="NOD1/2 winged helix" evidence="7">
    <location>
        <begin position="201"/>
        <end position="252"/>
    </location>
</feature>
<evidence type="ECO:0000259" key="6">
    <source>
        <dbReference type="Pfam" id="PF17776"/>
    </source>
</evidence>
<protein>
    <submittedName>
        <fullName evidence="9">NACHT, LRR and PYD domains-containing protein 11</fullName>
    </submittedName>
</protein>
<dbReference type="InterPro" id="IPR027417">
    <property type="entry name" value="P-loop_NTPase"/>
</dbReference>
<dbReference type="Pfam" id="PF17779">
    <property type="entry name" value="WHD_NOD2"/>
    <property type="match status" value="1"/>
</dbReference>
<evidence type="ECO:0000313" key="9">
    <source>
        <dbReference type="RefSeq" id="XP_006868343.1"/>
    </source>
</evidence>
<dbReference type="AlphaFoldDB" id="A0A9B0TP48"/>
<dbReference type="RefSeq" id="XP_006868343.1">
    <property type="nucleotide sequence ID" value="XM_006868281.1"/>
</dbReference>
<evidence type="ECO:0000256" key="4">
    <source>
        <dbReference type="ARBA" id="ARBA00022840"/>
    </source>
</evidence>
<dbReference type="GO" id="GO:0050727">
    <property type="term" value="P:regulation of inflammatory response"/>
    <property type="evidence" value="ECO:0007669"/>
    <property type="project" value="TreeGrafter"/>
</dbReference>
<proteinExistence type="predicted"/>
<accession>A0A9B0TP48</accession>
<evidence type="ECO:0000256" key="1">
    <source>
        <dbReference type="ARBA" id="ARBA00022614"/>
    </source>
</evidence>
<dbReference type="Pfam" id="PF17776">
    <property type="entry name" value="NLRC4_HD2"/>
    <property type="match status" value="1"/>
</dbReference>
<dbReference type="InterPro" id="IPR007111">
    <property type="entry name" value="NACHT_NTPase"/>
</dbReference>
<reference evidence="9" key="1">
    <citation type="submission" date="2025-08" db="UniProtKB">
        <authorList>
            <consortium name="RefSeq"/>
        </authorList>
    </citation>
    <scope>IDENTIFICATION</scope>
    <source>
        <tissue evidence="9">Spleen</tissue>
    </source>
</reference>
<dbReference type="PANTHER" id="PTHR45690">
    <property type="entry name" value="NACHT, LRR AND PYD DOMAINS-CONTAINING PROTEIN 12"/>
    <property type="match status" value="1"/>
</dbReference>
<feature type="domain" description="NACHT LRR and PYD" evidence="6">
    <location>
        <begin position="258"/>
        <end position="366"/>
    </location>
</feature>
<dbReference type="Pfam" id="PF05729">
    <property type="entry name" value="NACHT"/>
    <property type="match status" value="1"/>
</dbReference>
<dbReference type="GO" id="GO:0005524">
    <property type="term" value="F:ATP binding"/>
    <property type="evidence" value="ECO:0007669"/>
    <property type="project" value="UniProtKB-KW"/>
</dbReference>
<gene>
    <name evidence="9" type="primary">NLRP11</name>
</gene>
<sequence>MTYASLVDLLSKDWSEEQAPVADILSDPQKLLFILEDLDNVKFNLNIPESALCNDSRKKVPVNVLLLSLLKRTLAPDSSFLITTRIEPRSPSDTIAKETDFTFVLNFGDEVRKRYFTLFFKDEKRVETAFKFVQENEILMDLCSVPILCWLTCMNLKQQMDEDEEDVTFPFQTTTDVFAHFLANALTSEAGVACVRPRLILLQRLCWLAFEGLLQDVFHFSGQDLLSVGLNEADASVLQTTRILMQSTEHQDRCMFIHLRFQEFCAAIAYMMPLNAFLLPSIQQQNLGKREEYNDLTPIMTHIFGLLNEKTREILETSFGCLLLSEIHRQHFLERVENLGANPTAMEHHVPLFYCLFENQEEEFANKIMDFFVEATVLIQENKDMVVASYCLKRCHALEKLRLCVQGILAIKEPDVSLTSCKQRSLVLWKEFCSLLYTKENLRELEICNSVLDETSEKILGKALMHPTCHVETLKLLYCCITDVCCFSIGRVIMLSQTLKHLDVSVNFLQNYGGLILVLSLLMPTSQLKELE</sequence>
<evidence type="ECO:0000256" key="3">
    <source>
        <dbReference type="ARBA" id="ARBA00022741"/>
    </source>
</evidence>
<keyword evidence="8" id="KW-1185">Reference proteome</keyword>
<name>A0A9B0TP48_CHRAS</name>
<dbReference type="SUPFAM" id="SSF52047">
    <property type="entry name" value="RNI-like"/>
    <property type="match status" value="1"/>
</dbReference>
<dbReference type="InterPro" id="IPR041075">
    <property type="entry name" value="NOD1/2_WH"/>
</dbReference>